<dbReference type="Proteomes" id="UP001431783">
    <property type="component" value="Unassembled WGS sequence"/>
</dbReference>
<dbReference type="EMBL" id="JARQZJ010000136">
    <property type="protein sequence ID" value="KAK9892571.1"/>
    <property type="molecule type" value="Genomic_DNA"/>
</dbReference>
<proteinExistence type="predicted"/>
<reference evidence="1 2" key="1">
    <citation type="submission" date="2023-03" db="EMBL/GenBank/DDBJ databases">
        <title>Genome insight into feeding habits of ladybird beetles.</title>
        <authorList>
            <person name="Li H.-S."/>
            <person name="Huang Y.-H."/>
            <person name="Pang H."/>
        </authorList>
    </citation>
    <scope>NUCLEOTIDE SEQUENCE [LARGE SCALE GENOMIC DNA]</scope>
    <source>
        <strain evidence="1">SYSU_2023b</strain>
        <tissue evidence="1">Whole body</tissue>
    </source>
</reference>
<name>A0AAW1VA41_9CUCU</name>
<evidence type="ECO:0000313" key="2">
    <source>
        <dbReference type="Proteomes" id="UP001431783"/>
    </source>
</evidence>
<sequence>MIDKEMDWNVSYSNDPPDPGGIFTDKYQDSNSQISITPNLLSQSMNLLIDKNIDNNEFNAEMYNICSQQVENNTQLNNVQNSMNGTYSQNKNALESRKKSNETRVTLYELSDSGPFKVYIESNDGNIGSLHLMSLGRI</sequence>
<protein>
    <submittedName>
        <fullName evidence="1">Uncharacterized protein</fullName>
    </submittedName>
</protein>
<accession>A0AAW1VA41</accession>
<gene>
    <name evidence="1" type="ORF">WA026_020952</name>
</gene>
<dbReference type="AlphaFoldDB" id="A0AAW1VA41"/>
<comment type="caution">
    <text evidence="1">The sequence shown here is derived from an EMBL/GenBank/DDBJ whole genome shotgun (WGS) entry which is preliminary data.</text>
</comment>
<organism evidence="1 2">
    <name type="scientific">Henosepilachna vigintioctopunctata</name>
    <dbReference type="NCBI Taxonomy" id="420089"/>
    <lineage>
        <taxon>Eukaryota</taxon>
        <taxon>Metazoa</taxon>
        <taxon>Ecdysozoa</taxon>
        <taxon>Arthropoda</taxon>
        <taxon>Hexapoda</taxon>
        <taxon>Insecta</taxon>
        <taxon>Pterygota</taxon>
        <taxon>Neoptera</taxon>
        <taxon>Endopterygota</taxon>
        <taxon>Coleoptera</taxon>
        <taxon>Polyphaga</taxon>
        <taxon>Cucujiformia</taxon>
        <taxon>Coccinelloidea</taxon>
        <taxon>Coccinellidae</taxon>
        <taxon>Epilachninae</taxon>
        <taxon>Epilachnini</taxon>
        <taxon>Henosepilachna</taxon>
    </lineage>
</organism>
<keyword evidence="2" id="KW-1185">Reference proteome</keyword>
<evidence type="ECO:0000313" key="1">
    <source>
        <dbReference type="EMBL" id="KAK9892571.1"/>
    </source>
</evidence>